<keyword evidence="3" id="KW-1003">Cell membrane</keyword>
<protein>
    <submittedName>
        <fullName evidence="10">L-arabinose transport system permease protein AraP</fullName>
    </submittedName>
</protein>
<dbReference type="GO" id="GO:0055085">
    <property type="term" value="P:transmembrane transport"/>
    <property type="evidence" value="ECO:0007669"/>
    <property type="project" value="InterPro"/>
</dbReference>
<dbReference type="Proteomes" id="UP000095003">
    <property type="component" value="Unassembled WGS sequence"/>
</dbReference>
<evidence type="ECO:0000256" key="5">
    <source>
        <dbReference type="ARBA" id="ARBA00022989"/>
    </source>
</evidence>
<feature type="transmembrane region" description="Helical" evidence="7">
    <location>
        <begin position="259"/>
        <end position="280"/>
    </location>
</feature>
<evidence type="ECO:0000313" key="13">
    <source>
        <dbReference type="Proteomes" id="UP000094067"/>
    </source>
</evidence>
<dbReference type="Pfam" id="PF00528">
    <property type="entry name" value="BPD_transp_1"/>
    <property type="match status" value="1"/>
</dbReference>
<dbReference type="EMBL" id="MEHA01000009">
    <property type="protein sequence ID" value="ODR51328.1"/>
    <property type="molecule type" value="Genomic_DNA"/>
</dbReference>
<evidence type="ECO:0000313" key="9">
    <source>
        <dbReference type="EMBL" id="ODM06007.1"/>
    </source>
</evidence>
<evidence type="ECO:0000313" key="15">
    <source>
        <dbReference type="Proteomes" id="UP000094869"/>
    </source>
</evidence>
<comment type="caution">
    <text evidence="10">The sequence shown here is derived from an EMBL/GenBank/DDBJ whole genome shotgun (WGS) entry which is preliminary data.</text>
</comment>
<dbReference type="Gene3D" id="1.10.3720.10">
    <property type="entry name" value="MetI-like"/>
    <property type="match status" value="1"/>
</dbReference>
<feature type="transmembrane region" description="Helical" evidence="7">
    <location>
        <begin position="80"/>
        <end position="101"/>
    </location>
</feature>
<evidence type="ECO:0000256" key="7">
    <source>
        <dbReference type="RuleBase" id="RU363032"/>
    </source>
</evidence>
<dbReference type="Proteomes" id="UP000094271">
    <property type="component" value="Unassembled WGS sequence"/>
</dbReference>
<dbReference type="SUPFAM" id="SSF161098">
    <property type="entry name" value="MetI-like"/>
    <property type="match status" value="1"/>
</dbReference>
<evidence type="ECO:0000313" key="16">
    <source>
        <dbReference type="Proteomes" id="UP000095003"/>
    </source>
</evidence>
<feature type="domain" description="ABC transmembrane type-1" evidence="8">
    <location>
        <begin position="76"/>
        <end position="279"/>
    </location>
</feature>
<evidence type="ECO:0000256" key="6">
    <source>
        <dbReference type="ARBA" id="ARBA00023136"/>
    </source>
</evidence>
<gene>
    <name evidence="10" type="primary">araP_4</name>
    <name evidence="9" type="synonym">araP_6</name>
    <name evidence="10" type="ORF">BEH84_00689</name>
    <name evidence="11" type="ORF">BEI59_13795</name>
    <name evidence="9" type="ORF">BEI61_01896</name>
    <name evidence="12" type="ORF">BEI63_16020</name>
</gene>
<dbReference type="EMBL" id="MCGI01000001">
    <property type="protein sequence ID" value="ODM12974.1"/>
    <property type="molecule type" value="Genomic_DNA"/>
</dbReference>
<evidence type="ECO:0000256" key="1">
    <source>
        <dbReference type="ARBA" id="ARBA00004651"/>
    </source>
</evidence>
<dbReference type="OrthoDB" id="367897at2"/>
<evidence type="ECO:0000313" key="11">
    <source>
        <dbReference type="EMBL" id="ODR51328.1"/>
    </source>
</evidence>
<keyword evidence="4 7" id="KW-0812">Transmembrane</keyword>
<dbReference type="GeneID" id="93299204"/>
<dbReference type="InterPro" id="IPR051393">
    <property type="entry name" value="ABC_transporter_permease"/>
</dbReference>
<evidence type="ECO:0000256" key="4">
    <source>
        <dbReference type="ARBA" id="ARBA00022692"/>
    </source>
</evidence>
<sequence length="290" mass="32907">MAKLSDKKKRWIKNEVKDFSFLLPSLVIFIIIIIIPLISGIRYTFTDWNGMSKDINYVGLKNYITVFRDKDLLLPIRNTAIFTLVTLVMINALGLGLAMMVEKEFKGVNVIKSIVFIPLVVSLVLVSYMWMYVYSDFFGMLGWSSPLISKKTVLLGLCAMAIWKEAGLAMMIYLAALKGVSSDYYEAATIDGAGFWAKFKNITIPMIAPAFTYCIPLWLAGGLRMYDYSYVATQGGPSHASESMAYYIYQYLFPFNKVGYGQTVAVLYLIFCIILSNVITRMLRRREIEL</sequence>
<feature type="transmembrane region" description="Helical" evidence="7">
    <location>
        <begin position="21"/>
        <end position="45"/>
    </location>
</feature>
<dbReference type="RefSeq" id="WP_009254469.1">
    <property type="nucleotide sequence ID" value="NZ_BAABXS010000003.1"/>
</dbReference>
<keyword evidence="2 7" id="KW-0813">Transport</keyword>
<feature type="transmembrane region" description="Helical" evidence="7">
    <location>
        <begin position="153"/>
        <end position="176"/>
    </location>
</feature>
<name>A0A1E3AWG5_9FIRM</name>
<dbReference type="PANTHER" id="PTHR30193">
    <property type="entry name" value="ABC TRANSPORTER PERMEASE PROTEIN"/>
    <property type="match status" value="1"/>
</dbReference>
<feature type="transmembrane region" description="Helical" evidence="7">
    <location>
        <begin position="113"/>
        <end position="133"/>
    </location>
</feature>
<keyword evidence="6 7" id="KW-0472">Membrane</keyword>
<evidence type="ECO:0000313" key="10">
    <source>
        <dbReference type="EMBL" id="ODM12974.1"/>
    </source>
</evidence>
<evidence type="ECO:0000313" key="12">
    <source>
        <dbReference type="EMBL" id="ODR54469.1"/>
    </source>
</evidence>
<organism evidence="10 16">
    <name type="scientific">Eisenbergiella tayi</name>
    <dbReference type="NCBI Taxonomy" id="1432052"/>
    <lineage>
        <taxon>Bacteria</taxon>
        <taxon>Bacillati</taxon>
        <taxon>Bacillota</taxon>
        <taxon>Clostridia</taxon>
        <taxon>Lachnospirales</taxon>
        <taxon>Lachnospiraceae</taxon>
        <taxon>Eisenbergiella</taxon>
    </lineage>
</organism>
<feature type="transmembrane region" description="Helical" evidence="7">
    <location>
        <begin position="202"/>
        <end position="221"/>
    </location>
</feature>
<comment type="subcellular location">
    <subcellularLocation>
        <location evidence="1 7">Cell membrane</location>
        <topology evidence="1 7">Multi-pass membrane protein</topology>
    </subcellularLocation>
</comment>
<dbReference type="PROSITE" id="PS50928">
    <property type="entry name" value="ABC_TM1"/>
    <property type="match status" value="1"/>
</dbReference>
<dbReference type="CDD" id="cd06261">
    <property type="entry name" value="TM_PBP2"/>
    <property type="match status" value="1"/>
</dbReference>
<evidence type="ECO:0000256" key="3">
    <source>
        <dbReference type="ARBA" id="ARBA00022475"/>
    </source>
</evidence>
<dbReference type="Proteomes" id="UP000094869">
    <property type="component" value="Unassembled WGS sequence"/>
</dbReference>
<evidence type="ECO:0000313" key="14">
    <source>
        <dbReference type="Proteomes" id="UP000094271"/>
    </source>
</evidence>
<proteinExistence type="inferred from homology"/>
<keyword evidence="5 7" id="KW-1133">Transmembrane helix</keyword>
<comment type="similarity">
    <text evidence="7">Belongs to the binding-protein-dependent transport system permease family.</text>
</comment>
<dbReference type="EMBL" id="MCGH01000002">
    <property type="protein sequence ID" value="ODM06007.1"/>
    <property type="molecule type" value="Genomic_DNA"/>
</dbReference>
<dbReference type="GO" id="GO:0005886">
    <property type="term" value="C:plasma membrane"/>
    <property type="evidence" value="ECO:0007669"/>
    <property type="project" value="UniProtKB-SubCell"/>
</dbReference>
<accession>A0A1E3AWG5</accession>
<dbReference type="InterPro" id="IPR000515">
    <property type="entry name" value="MetI-like"/>
</dbReference>
<keyword evidence="15" id="KW-1185">Reference proteome</keyword>
<dbReference type="EMBL" id="MEHD01000025">
    <property type="protein sequence ID" value="ODR54469.1"/>
    <property type="molecule type" value="Genomic_DNA"/>
</dbReference>
<reference evidence="12 15" key="2">
    <citation type="submission" date="2016-08" db="EMBL/GenBank/DDBJ databases">
        <title>Characterization of Isolates of Eisenbergiella tayi Derived from Blood Cultures, Using Whole Genome Sequencing.</title>
        <authorList>
            <person name="Bernier A.-M."/>
            <person name="Burdz T."/>
            <person name="Wiebe D."/>
            <person name="Bernard K."/>
        </authorList>
    </citation>
    <scope>NUCLEOTIDE SEQUENCE [LARGE SCALE GENOMIC DNA]</scope>
    <source>
        <strain evidence="12 15">NML120146</strain>
    </source>
</reference>
<evidence type="ECO:0000256" key="2">
    <source>
        <dbReference type="ARBA" id="ARBA00022448"/>
    </source>
</evidence>
<dbReference type="InterPro" id="IPR035906">
    <property type="entry name" value="MetI-like_sf"/>
</dbReference>
<dbReference type="PANTHER" id="PTHR30193:SF37">
    <property type="entry name" value="INNER MEMBRANE ABC TRANSPORTER PERMEASE PROTEIN YCJO"/>
    <property type="match status" value="1"/>
</dbReference>
<dbReference type="AlphaFoldDB" id="A0A1E3AWG5"/>
<dbReference type="PATRIC" id="fig|1432052.3.peg.759"/>
<dbReference type="Proteomes" id="UP000094067">
    <property type="component" value="Unassembled WGS sequence"/>
</dbReference>
<reference evidence="11 14" key="3">
    <citation type="submission" date="2016-08" db="EMBL/GenBank/DDBJ databases">
        <authorList>
            <person name="Seilhamer J.J."/>
        </authorList>
    </citation>
    <scope>NUCLEOTIDE SEQUENCE [LARGE SCALE GENOMIC DNA]</scope>
    <source>
        <strain evidence="11 14">NML150140-1</strain>
    </source>
</reference>
<evidence type="ECO:0000259" key="8">
    <source>
        <dbReference type="PROSITE" id="PS50928"/>
    </source>
</evidence>
<reference evidence="13 16" key="1">
    <citation type="submission" date="2016-07" db="EMBL/GenBank/DDBJ databases">
        <title>Characterization of isolates of Eisenbergiella tayi derived from blood cultures, using whole genome sequencing.</title>
        <authorList>
            <person name="Burdz T."/>
            <person name="Wiebe D."/>
            <person name="Huynh C."/>
            <person name="Bernard K."/>
        </authorList>
    </citation>
    <scope>NUCLEOTIDE SEQUENCE [LARGE SCALE GENOMIC DNA]</scope>
    <source>
        <strain evidence="9 13">NML 110608</strain>
        <strain evidence="10 16">NML 120489</strain>
    </source>
</reference>